<dbReference type="PROSITE" id="PS50977">
    <property type="entry name" value="HTH_TETR_2"/>
    <property type="match status" value="1"/>
</dbReference>
<gene>
    <name evidence="6" type="ORF">METZ01_LOCUS85197</name>
</gene>
<reference evidence="6" key="1">
    <citation type="submission" date="2018-05" db="EMBL/GenBank/DDBJ databases">
        <authorList>
            <person name="Lanie J.A."/>
            <person name="Ng W.-L."/>
            <person name="Kazmierczak K.M."/>
            <person name="Andrzejewski T.M."/>
            <person name="Davidsen T.M."/>
            <person name="Wayne K.J."/>
            <person name="Tettelin H."/>
            <person name="Glass J.I."/>
            <person name="Rusch D."/>
            <person name="Podicherti R."/>
            <person name="Tsui H.-C.T."/>
            <person name="Winkler M.E."/>
        </authorList>
    </citation>
    <scope>NUCLEOTIDE SEQUENCE</scope>
</reference>
<sequence length="210" mass="24376">MNDTRQIQRKEQIMDAALKVIISKGYENSRMDDIVDLSSMSKGAIYWYYKSKKEVYLNLVNYWVIKYSTVINHIVEEDDSAADQLKDVFDYFILQYEQDPSAFKALVEFWSLAGRDEDFHKKVDRVYTKFLEFLERIINKGVKSGEFKKLDVRVTALSIMVNIEGIIWFTLFDAHGLSAREYINTITNFILSGLINKSSGKGSVNEFSNK</sequence>
<dbReference type="Gene3D" id="1.10.10.60">
    <property type="entry name" value="Homeodomain-like"/>
    <property type="match status" value="1"/>
</dbReference>
<keyword evidence="4" id="KW-0804">Transcription</keyword>
<dbReference type="Pfam" id="PF00440">
    <property type="entry name" value="TetR_N"/>
    <property type="match status" value="1"/>
</dbReference>
<feature type="domain" description="HTH tetR-type" evidence="5">
    <location>
        <begin position="7"/>
        <end position="67"/>
    </location>
</feature>
<name>A0A381UZF5_9ZZZZ</name>
<dbReference type="InterPro" id="IPR009057">
    <property type="entry name" value="Homeodomain-like_sf"/>
</dbReference>
<keyword evidence="3" id="KW-0238">DNA-binding</keyword>
<evidence type="ECO:0000256" key="4">
    <source>
        <dbReference type="ARBA" id="ARBA00023163"/>
    </source>
</evidence>
<dbReference type="PANTHER" id="PTHR43479:SF11">
    <property type="entry name" value="ACREF_ENVCD OPERON REPRESSOR-RELATED"/>
    <property type="match status" value="1"/>
</dbReference>
<dbReference type="GO" id="GO:0003677">
    <property type="term" value="F:DNA binding"/>
    <property type="evidence" value="ECO:0007669"/>
    <property type="project" value="UniProtKB-KW"/>
</dbReference>
<dbReference type="InterPro" id="IPR039538">
    <property type="entry name" value="BetI_C"/>
</dbReference>
<dbReference type="InterPro" id="IPR001647">
    <property type="entry name" value="HTH_TetR"/>
</dbReference>
<accession>A0A381UZF5</accession>
<dbReference type="PRINTS" id="PR00455">
    <property type="entry name" value="HTHTETR"/>
</dbReference>
<evidence type="ECO:0000256" key="3">
    <source>
        <dbReference type="ARBA" id="ARBA00023125"/>
    </source>
</evidence>
<dbReference type="SUPFAM" id="SSF46689">
    <property type="entry name" value="Homeodomain-like"/>
    <property type="match status" value="1"/>
</dbReference>
<keyword evidence="2" id="KW-0805">Transcription regulation</keyword>
<dbReference type="InterPro" id="IPR050624">
    <property type="entry name" value="HTH-type_Tx_Regulator"/>
</dbReference>
<dbReference type="AlphaFoldDB" id="A0A381UZF5"/>
<dbReference type="SUPFAM" id="SSF48498">
    <property type="entry name" value="Tetracyclin repressor-like, C-terminal domain"/>
    <property type="match status" value="1"/>
</dbReference>
<dbReference type="Gene3D" id="1.10.357.10">
    <property type="entry name" value="Tetracycline Repressor, domain 2"/>
    <property type="match status" value="1"/>
</dbReference>
<keyword evidence="1" id="KW-0678">Repressor</keyword>
<dbReference type="EMBL" id="UINC01007263">
    <property type="protein sequence ID" value="SVA32343.1"/>
    <property type="molecule type" value="Genomic_DNA"/>
</dbReference>
<proteinExistence type="predicted"/>
<dbReference type="InterPro" id="IPR036271">
    <property type="entry name" value="Tet_transcr_reg_TetR-rel_C_sf"/>
</dbReference>
<dbReference type="Pfam" id="PF13977">
    <property type="entry name" value="TetR_C_6"/>
    <property type="match status" value="1"/>
</dbReference>
<dbReference type="PANTHER" id="PTHR43479">
    <property type="entry name" value="ACREF/ENVCD OPERON REPRESSOR-RELATED"/>
    <property type="match status" value="1"/>
</dbReference>
<organism evidence="6">
    <name type="scientific">marine metagenome</name>
    <dbReference type="NCBI Taxonomy" id="408172"/>
    <lineage>
        <taxon>unclassified sequences</taxon>
        <taxon>metagenomes</taxon>
        <taxon>ecological metagenomes</taxon>
    </lineage>
</organism>
<evidence type="ECO:0000313" key="6">
    <source>
        <dbReference type="EMBL" id="SVA32343.1"/>
    </source>
</evidence>
<protein>
    <recommendedName>
        <fullName evidence="5">HTH tetR-type domain-containing protein</fullName>
    </recommendedName>
</protein>
<evidence type="ECO:0000256" key="1">
    <source>
        <dbReference type="ARBA" id="ARBA00022491"/>
    </source>
</evidence>
<evidence type="ECO:0000256" key="2">
    <source>
        <dbReference type="ARBA" id="ARBA00023015"/>
    </source>
</evidence>
<evidence type="ECO:0000259" key="5">
    <source>
        <dbReference type="PROSITE" id="PS50977"/>
    </source>
</evidence>